<feature type="transmembrane region" description="Helical" evidence="1">
    <location>
        <begin position="548"/>
        <end position="565"/>
    </location>
</feature>
<dbReference type="AlphaFoldDB" id="I0K9H0"/>
<dbReference type="PANTHER" id="PTHR16214:SF3">
    <property type="entry name" value="TRANSMEMBRANE PROTEIN 260"/>
    <property type="match status" value="1"/>
</dbReference>
<dbReference type="STRING" id="1166018.FAES_2764"/>
<proteinExistence type="predicted"/>
<feature type="transmembrane region" description="Helical" evidence="1">
    <location>
        <begin position="75"/>
        <end position="96"/>
    </location>
</feature>
<evidence type="ECO:0000313" key="2">
    <source>
        <dbReference type="EMBL" id="CCH00773.1"/>
    </source>
</evidence>
<feature type="transmembrane region" description="Helical" evidence="1">
    <location>
        <begin position="131"/>
        <end position="153"/>
    </location>
</feature>
<dbReference type="Proteomes" id="UP000011058">
    <property type="component" value="Chromosome"/>
</dbReference>
<feature type="transmembrane region" description="Helical" evidence="1">
    <location>
        <begin position="159"/>
        <end position="177"/>
    </location>
</feature>
<protein>
    <submittedName>
        <fullName evidence="2">UPF0679 protein</fullName>
    </submittedName>
</protein>
<feature type="transmembrane region" description="Helical" evidence="1">
    <location>
        <begin position="281"/>
        <end position="303"/>
    </location>
</feature>
<dbReference type="eggNOG" id="COG1807">
    <property type="taxonomic scope" value="Bacteria"/>
</dbReference>
<accession>I0K9H0</accession>
<name>I0K9H0_9BACT</name>
<feature type="transmembrane region" description="Helical" evidence="1">
    <location>
        <begin position="633"/>
        <end position="652"/>
    </location>
</feature>
<sequence length="1055" mass="119057">MLSYKRLNNLTGWVLFGIALITYALTVERTASFWDCGEFIACAYKLQVPHPPGAPFFLLLGRLFSFMSGGDVTKVAYWVNMVSVLSSAGTILFLYWTITLLIQKAMVPSGTLAVAEHINAAEPNYTLADKLLIVGSGAVGALVYTFSDTFWFSAVEAEVYGLSSFFTAIVVWAALRWERIENEAMANRWLLLIAYLTGLSIGVHLLNLVTLPALALLFYYKHYNRLSPRDLLATLLLGVMLMLGLLLLEDVLWRTIYMAVLVGAYIMTLRLAPATRYTKPTLWGVVMSFSIGMAFLGVINAGVIPGLPSSGFAIERFAVNTLGLPFNTGVIAFVILFFGALIYLILWSARKRNVALHTGLLAFAFVLIGYASFIQVLVRSNYNPPINENDPSDALNFISYLKREQYGSRSLTYGPIFTAEPTGQETDKSKLEPVYMKTKTGYEIFDYKPVYTYDKGDQMLFPRVWSTQGRHPQLYRQQLGLAEGQKPSMGDNLKFFFSYQLGHMWARYLMWNFAGRESDVEGAHYLTPFSSSRNLPEQLQNNKGRDNFYMLPLLLALLGIVFQAFRRSGDFLVVLLLFFFTGIALQIFLNSPPEEPRERDYIYVGSFYFFAIWVGFGVMSIADGLKNFVKNAVARNGLVAGLALLVPLMMGFKSWDNHDRSDRYHSVDFAKNLLNSCAPNAILFTGGDNDTFPLWYVQEVEGFRRDVRVCNLSLLGTEWYIQQMKRKTYESDALPISLDMEQFNKGKNDIVLYYANPSVKSGIDLKQYINLIKQNSPAIQVPLTTGEMANTLPSSTLFLSVDKAAVEKANFVPADLRPYVKDTLQWAIGERNLYKPDLIMLDIIATNNWQRPIYFSATLGGESYLNLRDHMQLEGYAYRLMPVSIPGAQDGYVNTDVMYNNMMTKMAWREMNNPKVYYDETYKGSPVISARIAFFRLADQLQREGRTQQAKQALERSLTVIPDKAIPYDQVSATYVRLLLEIGDTKRAAEIADTMSRRADENLTYYEQTGHTVADTNADLYGLQVLAEAYKEAKQPQLAQKYEALLQKHLGIVGQ</sequence>
<feature type="transmembrane region" description="Helical" evidence="1">
    <location>
        <begin position="324"/>
        <end position="348"/>
    </location>
</feature>
<feature type="transmembrane region" description="Helical" evidence="1">
    <location>
        <begin position="189"/>
        <end position="219"/>
    </location>
</feature>
<feature type="transmembrane region" description="Helical" evidence="1">
    <location>
        <begin position="231"/>
        <end position="248"/>
    </location>
</feature>
<feature type="transmembrane region" description="Helical" evidence="1">
    <location>
        <begin position="571"/>
        <end position="589"/>
    </location>
</feature>
<dbReference type="InterPro" id="IPR052724">
    <property type="entry name" value="GT117_domain-containing"/>
</dbReference>
<keyword evidence="1" id="KW-0472">Membrane</keyword>
<feature type="transmembrane region" description="Helical" evidence="1">
    <location>
        <begin position="255"/>
        <end position="275"/>
    </location>
</feature>
<feature type="transmembrane region" description="Helical" evidence="1">
    <location>
        <begin position="7"/>
        <end position="25"/>
    </location>
</feature>
<organism evidence="2 3">
    <name type="scientific">Fibrella aestuarina BUZ 2</name>
    <dbReference type="NCBI Taxonomy" id="1166018"/>
    <lineage>
        <taxon>Bacteria</taxon>
        <taxon>Pseudomonadati</taxon>
        <taxon>Bacteroidota</taxon>
        <taxon>Cytophagia</taxon>
        <taxon>Cytophagales</taxon>
        <taxon>Spirosomataceae</taxon>
        <taxon>Fibrella</taxon>
    </lineage>
</organism>
<dbReference type="PATRIC" id="fig|1166018.3.peg.4536"/>
<feature type="transmembrane region" description="Helical" evidence="1">
    <location>
        <begin position="354"/>
        <end position="378"/>
    </location>
</feature>
<dbReference type="PANTHER" id="PTHR16214">
    <property type="entry name" value="TRANSMEMBRANE PROTEIN 260"/>
    <property type="match status" value="1"/>
</dbReference>
<dbReference type="EMBL" id="HE796683">
    <property type="protein sequence ID" value="CCH00773.1"/>
    <property type="molecule type" value="Genomic_DNA"/>
</dbReference>
<dbReference type="InterPro" id="IPR021280">
    <property type="entry name" value="TMEM260-like"/>
</dbReference>
<feature type="transmembrane region" description="Helical" evidence="1">
    <location>
        <begin position="601"/>
        <end position="621"/>
    </location>
</feature>
<keyword evidence="3" id="KW-1185">Reference proteome</keyword>
<evidence type="ECO:0000256" key="1">
    <source>
        <dbReference type="SAM" id="Phobius"/>
    </source>
</evidence>
<dbReference type="HOGENOM" id="CLU_005363_0_0_10"/>
<dbReference type="RefSeq" id="WP_015331872.1">
    <property type="nucleotide sequence ID" value="NC_020054.1"/>
</dbReference>
<evidence type="ECO:0000313" key="3">
    <source>
        <dbReference type="Proteomes" id="UP000011058"/>
    </source>
</evidence>
<dbReference type="Pfam" id="PF11028">
    <property type="entry name" value="TMEM260-like"/>
    <property type="match status" value="1"/>
</dbReference>
<reference evidence="2 3" key="1">
    <citation type="journal article" date="2012" name="J. Bacteriol.">
        <title>Genome Sequence of Fibrella aestuarina BUZ 2T, a Filamentous Marine Bacterium.</title>
        <authorList>
            <person name="Filippini M."/>
            <person name="Qi W."/>
            <person name="Blom J."/>
            <person name="Goesmann A."/>
            <person name="Smits T.H."/>
            <person name="Bagheri H.C."/>
        </authorList>
    </citation>
    <scope>NUCLEOTIDE SEQUENCE [LARGE SCALE GENOMIC DNA]</scope>
    <source>
        <strain evidence="3">BUZ 2T</strain>
    </source>
</reference>
<keyword evidence="1" id="KW-0812">Transmembrane</keyword>
<gene>
    <name evidence="2" type="ORF">FAES_2764</name>
</gene>
<keyword evidence="1" id="KW-1133">Transmembrane helix</keyword>
<dbReference type="KEGG" id="fae:FAES_2764"/>